<evidence type="ECO:0000313" key="2">
    <source>
        <dbReference type="EMBL" id="QBZ71753.1"/>
    </source>
</evidence>
<sequence length="173" mass="18688">MVPIAIVVEDGTNVAGANSYQDVAAVRLYAENRGVVLPVSNDEVAAMLIKTIDYLEAQACLYQGKMTYADQSLQWPRTGVILNCDEVPPNVIPKSLISAQAQLLIAINAGFDLQPNFSYKDYVIKKKVGPIEKEFVDPTKVGISPTLGAADALLAPLFGQCASDKFSIRTVRV</sequence>
<organism evidence="2 3">
    <name type="scientific">Pseudomonas phage KP1</name>
    <dbReference type="NCBI Taxonomy" id="2562463"/>
    <lineage>
        <taxon>Viruses</taxon>
        <taxon>Duplodnaviria</taxon>
        <taxon>Heunggongvirae</taxon>
        <taxon>Uroviricota</taxon>
        <taxon>Caudoviricetes</taxon>
        <taxon>Jondennisvirinae</taxon>
        <taxon>Kipunavirus</taxon>
        <taxon>Kipunavirus KP1</taxon>
    </lineage>
</organism>
<reference evidence="2 3" key="1">
    <citation type="submission" date="2019-02" db="EMBL/GenBank/DDBJ databases">
        <title>Novel Pseudomonas phage from tap water.</title>
        <authorList>
            <person name="Petrzik K."/>
            <person name="Koloniuk I."/>
            <person name="Lukavsky J."/>
        </authorList>
    </citation>
    <scope>NUCLEOTIDE SEQUENCE [LARGE SCALE GENOMIC DNA]</scope>
</reference>
<dbReference type="EMBL" id="MK574078">
    <property type="protein sequence ID" value="QBZ71753.1"/>
    <property type="molecule type" value="Genomic_DNA"/>
</dbReference>
<protein>
    <recommendedName>
        <fullName evidence="1">Putative DnaT-like domain-containing protein</fullName>
    </recommendedName>
</protein>
<keyword evidence="3" id="KW-1185">Reference proteome</keyword>
<dbReference type="Proteomes" id="UP000503152">
    <property type="component" value="Segment"/>
</dbReference>
<accession>A0A6G5QAK2</accession>
<proteinExistence type="predicted"/>
<dbReference type="Pfam" id="PF20557">
    <property type="entry name" value="DnaT_2"/>
    <property type="match status" value="1"/>
</dbReference>
<feature type="domain" description="Putative DnaT-like" evidence="1">
    <location>
        <begin position="4"/>
        <end position="172"/>
    </location>
</feature>
<evidence type="ECO:0000313" key="3">
    <source>
        <dbReference type="Proteomes" id="UP000503152"/>
    </source>
</evidence>
<dbReference type="GeneID" id="77608964"/>
<dbReference type="KEGG" id="vg:77608964"/>
<name>A0A6G5QAK2_9CAUD</name>
<dbReference type="RefSeq" id="YP_010597310.1">
    <property type="nucleotide sequence ID" value="NC_069740.1"/>
</dbReference>
<dbReference type="InterPro" id="IPR046787">
    <property type="entry name" value="DnaT_2"/>
</dbReference>
<evidence type="ECO:0000259" key="1">
    <source>
        <dbReference type="Pfam" id="PF20557"/>
    </source>
</evidence>